<proteinExistence type="predicted"/>
<dbReference type="AlphaFoldDB" id="A0A1W2TP64"/>
<dbReference type="EMBL" id="DF977487">
    <property type="protein sequence ID" value="GAP90184.2"/>
    <property type="molecule type" value="Genomic_DNA"/>
</dbReference>
<dbReference type="OrthoDB" id="5380416at2759"/>
<dbReference type="OMA" id="RASGWFK"/>
<feature type="compositionally biased region" description="Pro residues" evidence="1">
    <location>
        <begin position="40"/>
        <end position="57"/>
    </location>
</feature>
<feature type="compositionally biased region" description="Basic and acidic residues" evidence="1">
    <location>
        <begin position="61"/>
        <end position="71"/>
    </location>
</feature>
<evidence type="ECO:0000313" key="2">
    <source>
        <dbReference type="EMBL" id="GAP90184.2"/>
    </source>
</evidence>
<dbReference type="Proteomes" id="UP000054516">
    <property type="component" value="Unassembled WGS sequence"/>
</dbReference>
<accession>A0A1W2TP64</accession>
<sequence length="175" mass="18619">MPAKEHTNGMASAQSTSTLKRFELPALDLKFGSLTDGTDIPPPLPSPKEEMPPPQPKAAPKKGEKAEDQQPKAEAANGATNGPTADQGASRPPSRTASVMAEEKKSKRSSGWFRRLRSHDTSHDTKPAALQFENAAKKATAAGPPPPMIPELSALETKIDTRLGDDLFKGIGRDS</sequence>
<gene>
    <name evidence="2" type="ORF">SAMD00023353_4200260</name>
</gene>
<reference evidence="2" key="1">
    <citation type="submission" date="2016-03" db="EMBL/GenBank/DDBJ databases">
        <title>Draft genome sequence of Rosellinia necatrix.</title>
        <authorList>
            <person name="Kanematsu S."/>
        </authorList>
    </citation>
    <scope>NUCLEOTIDE SEQUENCE [LARGE SCALE GENOMIC DNA]</scope>
    <source>
        <strain evidence="2">W97</strain>
    </source>
</reference>
<protein>
    <submittedName>
        <fullName evidence="2">Uncharacterized protein</fullName>
    </submittedName>
</protein>
<evidence type="ECO:0000256" key="1">
    <source>
        <dbReference type="SAM" id="MobiDB-lite"/>
    </source>
</evidence>
<feature type="region of interest" description="Disordered" evidence="1">
    <location>
        <begin position="30"/>
        <end position="127"/>
    </location>
</feature>
<organism evidence="2">
    <name type="scientific">Rosellinia necatrix</name>
    <name type="common">White root-rot fungus</name>
    <dbReference type="NCBI Taxonomy" id="77044"/>
    <lineage>
        <taxon>Eukaryota</taxon>
        <taxon>Fungi</taxon>
        <taxon>Dikarya</taxon>
        <taxon>Ascomycota</taxon>
        <taxon>Pezizomycotina</taxon>
        <taxon>Sordariomycetes</taxon>
        <taxon>Xylariomycetidae</taxon>
        <taxon>Xylariales</taxon>
        <taxon>Xylariaceae</taxon>
        <taxon>Rosellinia</taxon>
    </lineage>
</organism>
<keyword evidence="3" id="KW-1185">Reference proteome</keyword>
<evidence type="ECO:0000313" key="3">
    <source>
        <dbReference type="Proteomes" id="UP000054516"/>
    </source>
</evidence>
<name>A0A1W2TP64_ROSNE</name>